<dbReference type="AlphaFoldDB" id="C7N1C2"/>
<dbReference type="KEGG" id="shi:Shel_01410"/>
<dbReference type="eggNOG" id="ENOG50337MD">
    <property type="taxonomic scope" value="Bacteria"/>
</dbReference>
<keyword evidence="2" id="KW-0812">Transmembrane</keyword>
<evidence type="ECO:0000256" key="3">
    <source>
        <dbReference type="SAM" id="SignalP"/>
    </source>
</evidence>
<feature type="compositionally biased region" description="Acidic residues" evidence="1">
    <location>
        <begin position="68"/>
        <end position="81"/>
    </location>
</feature>
<feature type="signal peptide" evidence="3">
    <location>
        <begin position="1"/>
        <end position="29"/>
    </location>
</feature>
<feature type="transmembrane region" description="Helical" evidence="2">
    <location>
        <begin position="254"/>
        <end position="275"/>
    </location>
</feature>
<dbReference type="EMBL" id="CP001684">
    <property type="protein sequence ID" value="ACV21214.1"/>
    <property type="molecule type" value="Genomic_DNA"/>
</dbReference>
<keyword evidence="3" id="KW-0732">Signal</keyword>
<keyword evidence="2" id="KW-1133">Transmembrane helix</keyword>
<organism evidence="4 5">
    <name type="scientific">Slackia heliotrinireducens (strain ATCC 29202 / DSM 20476 / NCTC 11029 / RHS 1)</name>
    <name type="common">Peptococcus heliotrinreducens</name>
    <dbReference type="NCBI Taxonomy" id="471855"/>
    <lineage>
        <taxon>Bacteria</taxon>
        <taxon>Bacillati</taxon>
        <taxon>Actinomycetota</taxon>
        <taxon>Coriobacteriia</taxon>
        <taxon>Eggerthellales</taxon>
        <taxon>Eggerthellaceae</taxon>
        <taxon>Slackia</taxon>
    </lineage>
</organism>
<evidence type="ECO:0000256" key="1">
    <source>
        <dbReference type="SAM" id="MobiDB-lite"/>
    </source>
</evidence>
<sequence length="280" mass="29435">MSAVKLLAAFALVVAAVCVCAAWFVPAFADEVENVALTDENGSDGMGASGSVVQTDSEDAEASLSGDASDETEDEASEATEETGVSAEGDVKEEVIEGDAAEKAEQEAETEAATRLDVEGNSINDGQLADTSFLYDASISDLNSADSYYDNQKVQVQGEVVGDPIHPLVVGEGYVWITLRDPETGDSVVVYMSEDNLALIDTYGAHGKTGTTLLVLGTYHLDCAEHSGESDLHAISVSAVEPGSEHPEEYKPGMFVYPLSVVGLGAALALLCWWLKERAS</sequence>
<name>C7N1C2_SLAHD</name>
<gene>
    <name evidence="4" type="ordered locus">Shel_01410</name>
</gene>
<evidence type="ECO:0000313" key="4">
    <source>
        <dbReference type="EMBL" id="ACV21214.1"/>
    </source>
</evidence>
<feature type="chain" id="PRO_5002979699" evidence="3">
    <location>
        <begin position="30"/>
        <end position="280"/>
    </location>
</feature>
<feature type="region of interest" description="Disordered" evidence="1">
    <location>
        <begin position="39"/>
        <end position="93"/>
    </location>
</feature>
<protein>
    <submittedName>
        <fullName evidence="4">Uncharacterized protein</fullName>
    </submittedName>
</protein>
<dbReference type="Proteomes" id="UP000002026">
    <property type="component" value="Chromosome"/>
</dbReference>
<evidence type="ECO:0000313" key="5">
    <source>
        <dbReference type="Proteomes" id="UP000002026"/>
    </source>
</evidence>
<dbReference type="STRING" id="471855.Shel_01410"/>
<keyword evidence="2" id="KW-0472">Membrane</keyword>
<reference evidence="4 5" key="1">
    <citation type="journal article" date="2009" name="Stand. Genomic Sci.">
        <title>Complete genome sequence of Slackia heliotrinireducens type strain (RHS 1).</title>
        <authorList>
            <person name="Pukall R."/>
            <person name="Lapidus A."/>
            <person name="Nolan M."/>
            <person name="Copeland A."/>
            <person name="Glavina Del Rio T."/>
            <person name="Lucas S."/>
            <person name="Chen F."/>
            <person name="Tice H."/>
            <person name="Cheng J.F."/>
            <person name="Chertkov O."/>
            <person name="Bruce D."/>
            <person name="Goodwin L."/>
            <person name="Kuske C."/>
            <person name="Brettin T."/>
            <person name="Detter J.C."/>
            <person name="Han C."/>
            <person name="Pitluck S."/>
            <person name="Pati A."/>
            <person name="Mavrommatis K."/>
            <person name="Ivanova N."/>
            <person name="Ovchinnikova G."/>
            <person name="Chen A."/>
            <person name="Palaniappan K."/>
            <person name="Schneider S."/>
            <person name="Rohde M."/>
            <person name="Chain P."/>
            <person name="D'haeseleer P."/>
            <person name="Goker M."/>
            <person name="Bristow J."/>
            <person name="Eisen J.A."/>
            <person name="Markowitz V."/>
            <person name="Kyrpides N.C."/>
            <person name="Klenk H.P."/>
            <person name="Hugenholtz P."/>
        </authorList>
    </citation>
    <scope>NUCLEOTIDE SEQUENCE [LARGE SCALE GENOMIC DNA]</scope>
    <source>
        <strain evidence="5">ATCC 29202 / DSM 20476 / NCTC 11029 / RHS 1</strain>
    </source>
</reference>
<evidence type="ECO:0000256" key="2">
    <source>
        <dbReference type="SAM" id="Phobius"/>
    </source>
</evidence>
<keyword evidence="5" id="KW-1185">Reference proteome</keyword>
<dbReference type="HOGENOM" id="CLU_993576_0_0_11"/>
<accession>C7N1C2</accession>
<proteinExistence type="predicted"/>